<dbReference type="Proteomes" id="UP001615550">
    <property type="component" value="Unassembled WGS sequence"/>
</dbReference>
<evidence type="ECO:0000256" key="5">
    <source>
        <dbReference type="ARBA" id="ARBA00022764"/>
    </source>
</evidence>
<name>A0ABW8D2X9_9GAMM</name>
<evidence type="ECO:0000256" key="6">
    <source>
        <dbReference type="ARBA" id="ARBA00025643"/>
    </source>
</evidence>
<evidence type="ECO:0000259" key="8">
    <source>
        <dbReference type="SMART" id="SM00858"/>
    </source>
</evidence>
<feature type="signal peptide" evidence="7">
    <location>
        <begin position="1"/>
        <end position="19"/>
    </location>
</feature>
<protein>
    <recommendedName>
        <fullName evidence="3 7">Flagella basal body P-ring formation protein FlgA</fullName>
    </recommendedName>
</protein>
<gene>
    <name evidence="9" type="primary">flgA</name>
    <name evidence="9" type="ORF">ACD661_00565</name>
</gene>
<dbReference type="NCBIfam" id="TIGR03170">
    <property type="entry name" value="flgA_cterm"/>
    <property type="match status" value="1"/>
</dbReference>
<dbReference type="InterPro" id="IPR041231">
    <property type="entry name" value="FlgA_N"/>
</dbReference>
<evidence type="ECO:0000256" key="4">
    <source>
        <dbReference type="ARBA" id="ARBA00022729"/>
    </source>
</evidence>
<evidence type="ECO:0000256" key="3">
    <source>
        <dbReference type="ARBA" id="ARBA00014754"/>
    </source>
</evidence>
<dbReference type="PANTHER" id="PTHR36307">
    <property type="entry name" value="FLAGELLA BASAL BODY P-RING FORMATION PROTEIN FLGA"/>
    <property type="match status" value="1"/>
</dbReference>
<dbReference type="InterPro" id="IPR039246">
    <property type="entry name" value="Flagellar_FlgA"/>
</dbReference>
<dbReference type="CDD" id="cd11614">
    <property type="entry name" value="SAF_CpaB_FlgA_like"/>
    <property type="match status" value="1"/>
</dbReference>
<reference evidence="9 10" key="1">
    <citation type="submission" date="2024-08" db="EMBL/GenBank/DDBJ databases">
        <title>Draft Genome Sequence of Legionella lytica strain DSB2004, Isolated From a Fire Sprinkler System.</title>
        <authorList>
            <person name="Everhart A.D."/>
            <person name="Kidane D.T."/>
            <person name="Farone A.L."/>
            <person name="Farone M.B."/>
        </authorList>
    </citation>
    <scope>NUCLEOTIDE SEQUENCE [LARGE SCALE GENOMIC DNA]</scope>
    <source>
        <strain evidence="9 10">DSB2004</strain>
    </source>
</reference>
<comment type="subcellular location">
    <subcellularLocation>
        <location evidence="1 7">Periplasm</location>
    </subcellularLocation>
</comment>
<comment type="caution">
    <text evidence="9">The sequence shown here is derived from an EMBL/GenBank/DDBJ whole genome shotgun (WGS) entry which is preliminary data.</text>
</comment>
<comment type="function">
    <text evidence="6 7">Involved in the assembly process of the P-ring formation. It may associate with FlgF on the rod constituting a structure essential for the P-ring assembly or may act as a modulator protein for the P-ring assembly.</text>
</comment>
<keyword evidence="10" id="KW-1185">Reference proteome</keyword>
<dbReference type="EMBL" id="JBGORX010000001">
    <property type="protein sequence ID" value="MFJ1267042.1"/>
    <property type="molecule type" value="Genomic_DNA"/>
</dbReference>
<dbReference type="Gene3D" id="3.90.1210.10">
    <property type="entry name" value="Antifreeze-like/N-acetylneuraminic acid synthase C-terminal domain"/>
    <property type="match status" value="1"/>
</dbReference>
<evidence type="ECO:0000256" key="7">
    <source>
        <dbReference type="RuleBase" id="RU362063"/>
    </source>
</evidence>
<evidence type="ECO:0000256" key="2">
    <source>
        <dbReference type="ARBA" id="ARBA00010474"/>
    </source>
</evidence>
<sequence>MKKSILSILLFFASAGAFAEPTQSPELLTQKIEEYVLKQLTSYKEGKIHVSADKIDSRLSLKACAENQLVVFNPYSTPILETSTMGIKCQEADNHWSLYVPIRIIILKTVFVANRTLMKGDKITGNDVYQTEMDVHKLKHGYFNDIDNLIGQVCKQNIPVNYPFTPANIELPKVVRKGEKISMVTGNDNLMISMEGIAVTDGSLGETIKVRNLSSKRIVEAQVSGEKRVTVIF</sequence>
<keyword evidence="4 7" id="KW-0732">Signal</keyword>
<keyword evidence="7" id="KW-1005">Bacterial flagellum biogenesis</keyword>
<dbReference type="Gene3D" id="2.30.30.760">
    <property type="match status" value="1"/>
</dbReference>
<keyword evidence="9" id="KW-0969">Cilium</keyword>
<keyword evidence="9" id="KW-0966">Cell projection</keyword>
<keyword evidence="9" id="KW-0282">Flagellum</keyword>
<dbReference type="RefSeq" id="WP_400185541.1">
    <property type="nucleotide sequence ID" value="NZ_JBGORX010000001.1"/>
</dbReference>
<feature type="domain" description="SAF" evidence="8">
    <location>
        <begin position="108"/>
        <end position="170"/>
    </location>
</feature>
<keyword evidence="5 7" id="KW-0574">Periplasm</keyword>
<proteinExistence type="inferred from homology"/>
<evidence type="ECO:0000313" key="10">
    <source>
        <dbReference type="Proteomes" id="UP001615550"/>
    </source>
</evidence>
<organism evidence="9 10">
    <name type="scientific">Legionella lytica</name>
    <dbReference type="NCBI Taxonomy" id="96232"/>
    <lineage>
        <taxon>Bacteria</taxon>
        <taxon>Pseudomonadati</taxon>
        <taxon>Pseudomonadota</taxon>
        <taxon>Gammaproteobacteria</taxon>
        <taxon>Legionellales</taxon>
        <taxon>Legionellaceae</taxon>
        <taxon>Legionella</taxon>
    </lineage>
</organism>
<dbReference type="PANTHER" id="PTHR36307:SF1">
    <property type="entry name" value="FLAGELLA BASAL BODY P-RING FORMATION PROTEIN FLGA"/>
    <property type="match status" value="1"/>
</dbReference>
<evidence type="ECO:0000256" key="1">
    <source>
        <dbReference type="ARBA" id="ARBA00004418"/>
    </source>
</evidence>
<accession>A0ABW8D2X9</accession>
<dbReference type="SMART" id="SM00858">
    <property type="entry name" value="SAF"/>
    <property type="match status" value="1"/>
</dbReference>
<comment type="similarity">
    <text evidence="2 7">Belongs to the FlgA family.</text>
</comment>
<dbReference type="InterPro" id="IPR013974">
    <property type="entry name" value="SAF"/>
</dbReference>
<dbReference type="Pfam" id="PF13144">
    <property type="entry name" value="ChapFlgA"/>
    <property type="match status" value="1"/>
</dbReference>
<dbReference type="Pfam" id="PF17656">
    <property type="entry name" value="ChapFlgA_N"/>
    <property type="match status" value="1"/>
</dbReference>
<evidence type="ECO:0000313" key="9">
    <source>
        <dbReference type="EMBL" id="MFJ1267042.1"/>
    </source>
</evidence>
<dbReference type="InterPro" id="IPR017585">
    <property type="entry name" value="SAF_FlgA"/>
</dbReference>
<feature type="chain" id="PRO_5044961205" description="Flagella basal body P-ring formation protein FlgA" evidence="7">
    <location>
        <begin position="20"/>
        <end position="233"/>
    </location>
</feature>